<keyword evidence="11" id="KW-1185">Reference proteome</keyword>
<evidence type="ECO:0000313" key="11">
    <source>
        <dbReference type="Proteomes" id="UP000245712"/>
    </source>
</evidence>
<protein>
    <recommendedName>
        <fullName evidence="8">Ribonuclease VapC</fullName>
        <shortName evidence="8">RNase VapC</shortName>
        <ecNumber evidence="8">3.1.-.-</ecNumber>
    </recommendedName>
    <alternativeName>
        <fullName evidence="8">Toxin VapC</fullName>
    </alternativeName>
</protein>
<accession>A0ABX5K9W1</accession>
<keyword evidence="3 8" id="KW-0540">Nuclease</keyword>
<feature type="binding site" evidence="8">
    <location>
        <position position="104"/>
    </location>
    <ligand>
        <name>Mg(2+)</name>
        <dbReference type="ChEBI" id="CHEBI:18420"/>
    </ligand>
</feature>
<dbReference type="InterPro" id="IPR022907">
    <property type="entry name" value="VapC_family"/>
</dbReference>
<comment type="cofactor">
    <cofactor evidence="1 8">
        <name>Mg(2+)</name>
        <dbReference type="ChEBI" id="CHEBI:18420"/>
    </cofactor>
</comment>
<dbReference type="Pfam" id="PF01850">
    <property type="entry name" value="PIN"/>
    <property type="match status" value="1"/>
</dbReference>
<keyword evidence="5 8" id="KW-0378">Hydrolase</keyword>
<keyword evidence="8" id="KW-0800">Toxin</keyword>
<comment type="similarity">
    <text evidence="7 8">Belongs to the PINc/VapC protein family.</text>
</comment>
<evidence type="ECO:0000256" key="6">
    <source>
        <dbReference type="ARBA" id="ARBA00022842"/>
    </source>
</evidence>
<organism evidence="10 11">
    <name type="scientific">Paraburkholderia unamae</name>
    <dbReference type="NCBI Taxonomy" id="219649"/>
    <lineage>
        <taxon>Bacteria</taxon>
        <taxon>Pseudomonadati</taxon>
        <taxon>Pseudomonadota</taxon>
        <taxon>Betaproteobacteria</taxon>
        <taxon>Burkholderiales</taxon>
        <taxon>Burkholderiaceae</taxon>
        <taxon>Paraburkholderia</taxon>
    </lineage>
</organism>
<dbReference type="EMBL" id="QEOB01000041">
    <property type="protein sequence ID" value="PVX61333.1"/>
    <property type="molecule type" value="Genomic_DNA"/>
</dbReference>
<dbReference type="InterPro" id="IPR029060">
    <property type="entry name" value="PIN-like_dom_sf"/>
</dbReference>
<evidence type="ECO:0000259" key="9">
    <source>
        <dbReference type="Pfam" id="PF01850"/>
    </source>
</evidence>
<evidence type="ECO:0000256" key="7">
    <source>
        <dbReference type="ARBA" id="ARBA00038093"/>
    </source>
</evidence>
<dbReference type="SUPFAM" id="SSF88723">
    <property type="entry name" value="PIN domain-like"/>
    <property type="match status" value="1"/>
</dbReference>
<dbReference type="HAMAP" id="MF_00265">
    <property type="entry name" value="VapC_Nob1"/>
    <property type="match status" value="1"/>
</dbReference>
<comment type="caution">
    <text evidence="10">The sequence shown here is derived from an EMBL/GenBank/DDBJ whole genome shotgun (WGS) entry which is preliminary data.</text>
</comment>
<comment type="function">
    <text evidence="8">Toxic component of a toxin-antitoxin (TA) system. An RNase.</text>
</comment>
<name>A0ABX5K9W1_9BURK</name>
<dbReference type="Proteomes" id="UP000245712">
    <property type="component" value="Unassembled WGS sequence"/>
</dbReference>
<dbReference type="EC" id="3.1.-.-" evidence="8"/>
<dbReference type="CDD" id="cd18746">
    <property type="entry name" value="PIN_VapC4-5_FitB-like"/>
    <property type="match status" value="1"/>
</dbReference>
<keyword evidence="4 8" id="KW-0479">Metal-binding</keyword>
<evidence type="ECO:0000313" key="10">
    <source>
        <dbReference type="EMBL" id="PVX61333.1"/>
    </source>
</evidence>
<feature type="domain" description="PIN" evidence="9">
    <location>
        <begin position="2"/>
        <end position="126"/>
    </location>
</feature>
<evidence type="ECO:0000256" key="1">
    <source>
        <dbReference type="ARBA" id="ARBA00001946"/>
    </source>
</evidence>
<dbReference type="PANTHER" id="PTHR33653:SF1">
    <property type="entry name" value="RIBONUCLEASE VAPC2"/>
    <property type="match status" value="1"/>
</dbReference>
<keyword evidence="2 8" id="KW-1277">Toxin-antitoxin system</keyword>
<dbReference type="InterPro" id="IPR050556">
    <property type="entry name" value="Type_II_TA_system_RNase"/>
</dbReference>
<reference evidence="10 11" key="1">
    <citation type="submission" date="2018-05" db="EMBL/GenBank/DDBJ databases">
        <title>Genomic Encyclopedia of Type Strains, Phase IV (KMG-V): Genome sequencing to study the core and pangenomes of soil and plant-associated prokaryotes.</title>
        <authorList>
            <person name="Whitman W."/>
        </authorList>
    </citation>
    <scope>NUCLEOTIDE SEQUENCE [LARGE SCALE GENOMIC DNA]</scope>
    <source>
        <strain evidence="10 11">SCZa-39</strain>
    </source>
</reference>
<keyword evidence="6 8" id="KW-0460">Magnesium</keyword>
<evidence type="ECO:0000256" key="4">
    <source>
        <dbReference type="ARBA" id="ARBA00022723"/>
    </source>
</evidence>
<evidence type="ECO:0000256" key="2">
    <source>
        <dbReference type="ARBA" id="ARBA00022649"/>
    </source>
</evidence>
<sequence>MYLVDTNVISEVRKRERANKGVRSFFREIARNDSELYLSVVTIAELRRGVELIRHRGDTEQAAILETWLGAILREYGHCVLPVDEEVSQVWGRLRVPHPEHALDKLIAATALIHDLTVVTRNVDDFSGTGVRLLNPFE</sequence>
<proteinExistence type="inferred from homology"/>
<feature type="binding site" evidence="8">
    <location>
        <position position="5"/>
    </location>
    <ligand>
        <name>Mg(2+)</name>
        <dbReference type="ChEBI" id="CHEBI:18420"/>
    </ligand>
</feature>
<gene>
    <name evidence="8" type="primary">vapC</name>
    <name evidence="10" type="ORF">C7402_14145</name>
</gene>
<evidence type="ECO:0000256" key="5">
    <source>
        <dbReference type="ARBA" id="ARBA00022801"/>
    </source>
</evidence>
<dbReference type="InterPro" id="IPR002716">
    <property type="entry name" value="PIN_dom"/>
</dbReference>
<evidence type="ECO:0000256" key="3">
    <source>
        <dbReference type="ARBA" id="ARBA00022722"/>
    </source>
</evidence>
<dbReference type="PANTHER" id="PTHR33653">
    <property type="entry name" value="RIBONUCLEASE VAPC2"/>
    <property type="match status" value="1"/>
</dbReference>
<evidence type="ECO:0000256" key="8">
    <source>
        <dbReference type="HAMAP-Rule" id="MF_00265"/>
    </source>
</evidence>
<dbReference type="RefSeq" id="WP_116614927.1">
    <property type="nucleotide sequence ID" value="NZ_CAJZAT010000197.1"/>
</dbReference>
<dbReference type="Gene3D" id="3.40.50.1010">
    <property type="entry name" value="5'-nuclease"/>
    <property type="match status" value="1"/>
</dbReference>